<dbReference type="InParanoid" id="A0A672F6T5"/>
<dbReference type="InterPro" id="IPR000719">
    <property type="entry name" value="Prot_kinase_dom"/>
</dbReference>
<dbReference type="InterPro" id="IPR008271">
    <property type="entry name" value="Ser/Thr_kinase_AS"/>
</dbReference>
<evidence type="ECO:0000256" key="2">
    <source>
        <dbReference type="ARBA" id="ARBA00022527"/>
    </source>
</evidence>
<comment type="catalytic activity">
    <reaction evidence="8">
        <text>L-threonyl-[protein] + ATP = O-phospho-L-threonyl-[protein] + ADP + H(+)</text>
        <dbReference type="Rhea" id="RHEA:46608"/>
        <dbReference type="Rhea" id="RHEA-COMP:11060"/>
        <dbReference type="Rhea" id="RHEA-COMP:11605"/>
        <dbReference type="ChEBI" id="CHEBI:15378"/>
        <dbReference type="ChEBI" id="CHEBI:30013"/>
        <dbReference type="ChEBI" id="CHEBI:30616"/>
        <dbReference type="ChEBI" id="CHEBI:61977"/>
        <dbReference type="ChEBI" id="CHEBI:456216"/>
        <dbReference type="EC" id="2.7.11.1"/>
    </reaction>
</comment>
<evidence type="ECO:0000256" key="3">
    <source>
        <dbReference type="ARBA" id="ARBA00022553"/>
    </source>
</evidence>
<feature type="binding site" evidence="11">
    <location>
        <position position="62"/>
    </location>
    <ligand>
        <name>ATP</name>
        <dbReference type="ChEBI" id="CHEBI:30616"/>
    </ligand>
</feature>
<dbReference type="Gene3D" id="3.30.200.20">
    <property type="entry name" value="Phosphorylase Kinase, domain 1"/>
    <property type="match status" value="1"/>
</dbReference>
<dbReference type="FunFam" id="1.10.510.10:FF:001120">
    <property type="entry name" value="Serine/threonine kinase 17b (apoptosis-inducing)"/>
    <property type="match status" value="1"/>
</dbReference>
<dbReference type="PANTHER" id="PTHR24342:SF5">
    <property type="entry name" value="SERINE_THREONINE-PROTEIN KINASE 17B"/>
    <property type="match status" value="1"/>
</dbReference>
<dbReference type="Proteomes" id="UP000472267">
    <property type="component" value="Chromosome 16"/>
</dbReference>
<feature type="domain" description="Protein kinase" evidence="14">
    <location>
        <begin position="33"/>
        <end position="291"/>
    </location>
</feature>
<evidence type="ECO:0000256" key="6">
    <source>
        <dbReference type="ARBA" id="ARBA00022777"/>
    </source>
</evidence>
<reference evidence="15" key="1">
    <citation type="submission" date="2019-06" db="EMBL/GenBank/DDBJ databases">
        <authorList>
            <consortium name="Wellcome Sanger Institute Data Sharing"/>
        </authorList>
    </citation>
    <scope>NUCLEOTIDE SEQUENCE [LARGE SCALE GENOMIC DNA]</scope>
</reference>
<dbReference type="GO" id="GO:0035556">
    <property type="term" value="P:intracellular signal transduction"/>
    <property type="evidence" value="ECO:0007669"/>
    <property type="project" value="TreeGrafter"/>
</dbReference>
<name>A0A672F6T5_SALFA</name>
<dbReference type="FunCoup" id="A0A672F6T5">
    <property type="interactions" value="2"/>
</dbReference>
<comment type="catalytic activity">
    <reaction evidence="9">
        <text>L-seryl-[protein] + ATP = O-phospho-L-seryl-[protein] + ADP + H(+)</text>
        <dbReference type="Rhea" id="RHEA:17989"/>
        <dbReference type="Rhea" id="RHEA-COMP:9863"/>
        <dbReference type="Rhea" id="RHEA-COMP:11604"/>
        <dbReference type="ChEBI" id="CHEBI:15378"/>
        <dbReference type="ChEBI" id="CHEBI:29999"/>
        <dbReference type="ChEBI" id="CHEBI:30616"/>
        <dbReference type="ChEBI" id="CHEBI:83421"/>
        <dbReference type="ChEBI" id="CHEBI:456216"/>
        <dbReference type="EC" id="2.7.11.1"/>
    </reaction>
</comment>
<dbReference type="Pfam" id="PF00069">
    <property type="entry name" value="Pkinase"/>
    <property type="match status" value="1"/>
</dbReference>
<dbReference type="GO" id="GO:0005524">
    <property type="term" value="F:ATP binding"/>
    <property type="evidence" value="ECO:0007669"/>
    <property type="project" value="UniProtKB-UniRule"/>
</dbReference>
<dbReference type="InterPro" id="IPR017441">
    <property type="entry name" value="Protein_kinase_ATP_BS"/>
</dbReference>
<reference evidence="15" key="2">
    <citation type="submission" date="2025-08" db="UniProtKB">
        <authorList>
            <consortium name="Ensembl"/>
        </authorList>
    </citation>
    <scope>IDENTIFICATION</scope>
</reference>
<dbReference type="EC" id="2.7.11.1" evidence="1"/>
<evidence type="ECO:0000256" key="13">
    <source>
        <dbReference type="SAM" id="MobiDB-lite"/>
    </source>
</evidence>
<dbReference type="OMA" id="LSHPWLW"/>
<dbReference type="SMART" id="SM00220">
    <property type="entry name" value="S_TKc"/>
    <property type="match status" value="1"/>
</dbReference>
<feature type="region of interest" description="Disordered" evidence="13">
    <location>
        <begin position="310"/>
        <end position="356"/>
    </location>
</feature>
<proteinExistence type="inferred from homology"/>
<keyword evidence="7 11" id="KW-0067">ATP-binding</keyword>
<organism evidence="15 16">
    <name type="scientific">Salarias fasciatus</name>
    <name type="common">Jewelled blenny</name>
    <name type="synonym">Blennius fasciatus</name>
    <dbReference type="NCBI Taxonomy" id="181472"/>
    <lineage>
        <taxon>Eukaryota</taxon>
        <taxon>Metazoa</taxon>
        <taxon>Chordata</taxon>
        <taxon>Craniata</taxon>
        <taxon>Vertebrata</taxon>
        <taxon>Euteleostomi</taxon>
        <taxon>Actinopterygii</taxon>
        <taxon>Neopterygii</taxon>
        <taxon>Teleostei</taxon>
        <taxon>Neoteleostei</taxon>
        <taxon>Acanthomorphata</taxon>
        <taxon>Ovalentaria</taxon>
        <taxon>Blenniimorphae</taxon>
        <taxon>Blenniiformes</taxon>
        <taxon>Blennioidei</taxon>
        <taxon>Blenniidae</taxon>
        <taxon>Salariinae</taxon>
        <taxon>Salarias</taxon>
    </lineage>
</organism>
<evidence type="ECO:0000256" key="8">
    <source>
        <dbReference type="ARBA" id="ARBA00047899"/>
    </source>
</evidence>
<dbReference type="CTD" id="9262"/>
<accession>A0A672F6T5</accession>
<dbReference type="PROSITE" id="PS50011">
    <property type="entry name" value="PROTEIN_KINASE_DOM"/>
    <property type="match status" value="1"/>
</dbReference>
<protein>
    <recommendedName>
        <fullName evidence="1">non-specific serine/threonine protein kinase</fullName>
        <ecNumber evidence="1">2.7.11.1</ecNumber>
    </recommendedName>
</protein>
<sequence length="356" mass="39588">MSRRRLDSRGGLSAGLLGEIQTPISTEPLESLYDMSGELGRGKFAVVKRCVEKATGKVFAAKFLRKRRRGRDCRAEVIHEMAVLETARNNARVVNLHAAYETDHDIVLLLEFAAGGEIFDLCACDELLPEAQITRLIRQTLEGVHLLHQSNLVHLDLKPQNILLTSPCPPGDIKIVDFGLARRLGAVGELREILGTPEYVAPEILNYEPITTATDLWSVGVIAYMLVTGESPFAGDDKQETYLNVSQVNVDYSREAFSRVSELAVDFIRKLLVKAPEDRPSAAECLSHPWLWQQQFCLSPEPAAATRPVRERSCGAKWAAPPEDLEDKENFLESPHSHAKRFRFDEDAPAAGEGDF</sequence>
<dbReference type="GO" id="GO:0005634">
    <property type="term" value="C:nucleus"/>
    <property type="evidence" value="ECO:0007669"/>
    <property type="project" value="TreeGrafter"/>
</dbReference>
<evidence type="ECO:0000313" key="16">
    <source>
        <dbReference type="Proteomes" id="UP000472267"/>
    </source>
</evidence>
<dbReference type="FunFam" id="3.30.200.20:FF:000175">
    <property type="entry name" value="Serine/threonine-protein kinase 17B"/>
    <property type="match status" value="1"/>
</dbReference>
<evidence type="ECO:0000256" key="9">
    <source>
        <dbReference type="ARBA" id="ARBA00048679"/>
    </source>
</evidence>
<dbReference type="SUPFAM" id="SSF56112">
    <property type="entry name" value="Protein kinase-like (PK-like)"/>
    <property type="match status" value="1"/>
</dbReference>
<evidence type="ECO:0000256" key="1">
    <source>
        <dbReference type="ARBA" id="ARBA00012513"/>
    </source>
</evidence>
<dbReference type="AlphaFoldDB" id="A0A672F6T5"/>
<keyword evidence="6" id="KW-0418">Kinase</keyword>
<dbReference type="PROSITE" id="PS00108">
    <property type="entry name" value="PROTEIN_KINASE_ST"/>
    <property type="match status" value="1"/>
</dbReference>
<evidence type="ECO:0000256" key="5">
    <source>
        <dbReference type="ARBA" id="ARBA00022741"/>
    </source>
</evidence>
<keyword evidence="5 11" id="KW-0547">Nucleotide-binding</keyword>
<evidence type="ECO:0000313" key="15">
    <source>
        <dbReference type="Ensembl" id="ENSSFAP00005001733.1"/>
    </source>
</evidence>
<reference evidence="15" key="3">
    <citation type="submission" date="2025-09" db="UniProtKB">
        <authorList>
            <consortium name="Ensembl"/>
        </authorList>
    </citation>
    <scope>IDENTIFICATION</scope>
</reference>
<evidence type="ECO:0000256" key="4">
    <source>
        <dbReference type="ARBA" id="ARBA00022679"/>
    </source>
</evidence>
<dbReference type="GO" id="GO:0043065">
    <property type="term" value="P:positive regulation of apoptotic process"/>
    <property type="evidence" value="ECO:0007669"/>
    <property type="project" value="TreeGrafter"/>
</dbReference>
<dbReference type="InterPro" id="IPR011009">
    <property type="entry name" value="Kinase-like_dom_sf"/>
</dbReference>
<dbReference type="GeneID" id="115403096"/>
<dbReference type="GO" id="GO:0004674">
    <property type="term" value="F:protein serine/threonine kinase activity"/>
    <property type="evidence" value="ECO:0007669"/>
    <property type="project" value="UniProtKB-KW"/>
</dbReference>
<dbReference type="PANTHER" id="PTHR24342">
    <property type="entry name" value="SERINE/THREONINE-PROTEIN KINASE 17"/>
    <property type="match status" value="1"/>
</dbReference>
<dbReference type="PROSITE" id="PS00107">
    <property type="entry name" value="PROTEIN_KINASE_ATP"/>
    <property type="match status" value="1"/>
</dbReference>
<keyword evidence="2 12" id="KW-0723">Serine/threonine-protein kinase</keyword>
<dbReference type="Ensembl" id="ENSSFAT00005001836.1">
    <property type="protein sequence ID" value="ENSSFAP00005001733.1"/>
    <property type="gene ID" value="ENSSFAG00005001170.1"/>
</dbReference>
<evidence type="ECO:0000259" key="14">
    <source>
        <dbReference type="PROSITE" id="PS50011"/>
    </source>
</evidence>
<comment type="similarity">
    <text evidence="10">Belongs to the protein kinase superfamily. CAMK Ser/Thr protein kinase family. DAP kinase subfamily.</text>
</comment>
<evidence type="ECO:0000256" key="12">
    <source>
        <dbReference type="RuleBase" id="RU000304"/>
    </source>
</evidence>
<evidence type="ECO:0000256" key="11">
    <source>
        <dbReference type="PROSITE-ProRule" id="PRU10141"/>
    </source>
</evidence>
<dbReference type="OrthoDB" id="504170at2759"/>
<evidence type="ECO:0000256" key="10">
    <source>
        <dbReference type="ARBA" id="ARBA00060827"/>
    </source>
</evidence>
<keyword evidence="3" id="KW-0597">Phosphoprotein</keyword>
<dbReference type="RefSeq" id="XP_029967752.1">
    <property type="nucleotide sequence ID" value="XM_030111892.1"/>
</dbReference>
<evidence type="ECO:0000256" key="7">
    <source>
        <dbReference type="ARBA" id="ARBA00022840"/>
    </source>
</evidence>
<keyword evidence="16" id="KW-1185">Reference proteome</keyword>
<gene>
    <name evidence="15" type="primary">stk17b</name>
</gene>
<dbReference type="Gene3D" id="1.10.510.10">
    <property type="entry name" value="Transferase(Phosphotransferase) domain 1"/>
    <property type="match status" value="1"/>
</dbReference>
<keyword evidence="4" id="KW-0808">Transferase</keyword>